<name>A0A7J7WD87_PIPKU</name>
<gene>
    <name evidence="2" type="ORF">mPipKuh1_008080</name>
</gene>
<evidence type="ECO:0000313" key="2">
    <source>
        <dbReference type="EMBL" id="KAF6335397.1"/>
    </source>
</evidence>
<feature type="region of interest" description="Disordered" evidence="1">
    <location>
        <begin position="85"/>
        <end position="104"/>
    </location>
</feature>
<evidence type="ECO:0000256" key="1">
    <source>
        <dbReference type="SAM" id="MobiDB-lite"/>
    </source>
</evidence>
<reference evidence="2 3" key="1">
    <citation type="journal article" date="2020" name="Nature">
        <title>Six reference-quality genomes reveal evolution of bat adaptations.</title>
        <authorList>
            <person name="Jebb D."/>
            <person name="Huang Z."/>
            <person name="Pippel M."/>
            <person name="Hughes G.M."/>
            <person name="Lavrichenko K."/>
            <person name="Devanna P."/>
            <person name="Winkler S."/>
            <person name="Jermiin L.S."/>
            <person name="Skirmuntt E.C."/>
            <person name="Katzourakis A."/>
            <person name="Burkitt-Gray L."/>
            <person name="Ray D.A."/>
            <person name="Sullivan K.A.M."/>
            <person name="Roscito J.G."/>
            <person name="Kirilenko B.M."/>
            <person name="Davalos L.M."/>
            <person name="Corthals A.P."/>
            <person name="Power M.L."/>
            <person name="Jones G."/>
            <person name="Ransome R.D."/>
            <person name="Dechmann D.K.N."/>
            <person name="Locatelli A.G."/>
            <person name="Puechmaille S.J."/>
            <person name="Fedrigo O."/>
            <person name="Jarvis E.D."/>
            <person name="Hiller M."/>
            <person name="Vernes S.C."/>
            <person name="Myers E.W."/>
            <person name="Teeling E.C."/>
        </authorList>
    </citation>
    <scope>NUCLEOTIDE SEQUENCE [LARGE SCALE GENOMIC DNA]</scope>
    <source>
        <strain evidence="2">MPipKuh1</strain>
        <tissue evidence="2">Flight muscle</tissue>
    </source>
</reference>
<dbReference type="Proteomes" id="UP000558488">
    <property type="component" value="Unassembled WGS sequence"/>
</dbReference>
<proteinExistence type="predicted"/>
<accession>A0A7J7WD87</accession>
<dbReference type="AlphaFoldDB" id="A0A7J7WD87"/>
<keyword evidence="3" id="KW-1185">Reference proteome</keyword>
<evidence type="ECO:0000313" key="3">
    <source>
        <dbReference type="Proteomes" id="UP000558488"/>
    </source>
</evidence>
<organism evidence="2 3">
    <name type="scientific">Pipistrellus kuhlii</name>
    <name type="common">Kuhl's pipistrelle</name>
    <dbReference type="NCBI Taxonomy" id="59472"/>
    <lineage>
        <taxon>Eukaryota</taxon>
        <taxon>Metazoa</taxon>
        <taxon>Chordata</taxon>
        <taxon>Craniata</taxon>
        <taxon>Vertebrata</taxon>
        <taxon>Euteleostomi</taxon>
        <taxon>Mammalia</taxon>
        <taxon>Eutheria</taxon>
        <taxon>Laurasiatheria</taxon>
        <taxon>Chiroptera</taxon>
        <taxon>Yangochiroptera</taxon>
        <taxon>Vespertilionidae</taxon>
        <taxon>Pipistrellus</taxon>
    </lineage>
</organism>
<dbReference type="EMBL" id="JACAGB010000011">
    <property type="protein sequence ID" value="KAF6335397.1"/>
    <property type="molecule type" value="Genomic_DNA"/>
</dbReference>
<sequence>MLQKSQSWDSYPPIPASHWLKAAPGVVTSLASCVPASGGPAARESPQAERDRLFVRSQGVWEQSAGRQRSCHTTYRKCLEMKSHSPEFGERARHKRESVPSCSGTHPLWAPSWRIPKAPSIPKTPQFSDNQIRVTILNHHL</sequence>
<protein>
    <submittedName>
        <fullName evidence="2">Uncharacterized protein</fullName>
    </submittedName>
</protein>
<dbReference type="PROSITE" id="PS51257">
    <property type="entry name" value="PROKAR_LIPOPROTEIN"/>
    <property type="match status" value="1"/>
</dbReference>
<comment type="caution">
    <text evidence="2">The sequence shown here is derived from an EMBL/GenBank/DDBJ whole genome shotgun (WGS) entry which is preliminary data.</text>
</comment>